<evidence type="ECO:0000256" key="2">
    <source>
        <dbReference type="ARBA" id="ARBA00023015"/>
    </source>
</evidence>
<feature type="domain" description="Heat-inducible transcription repressor HrcA C-terminal" evidence="5">
    <location>
        <begin position="95"/>
        <end position="224"/>
    </location>
</feature>
<dbReference type="Gene3D" id="1.10.10.10">
    <property type="entry name" value="Winged helix-like DNA-binding domain superfamily/Winged helix DNA-binding domain"/>
    <property type="match status" value="1"/>
</dbReference>
<dbReference type="AlphaFoldDB" id="A0A2M7X3A0"/>
<keyword evidence="1" id="KW-0678">Repressor</keyword>
<name>A0A2M7X3A0_UNCKA</name>
<dbReference type="GO" id="GO:0003677">
    <property type="term" value="F:DNA binding"/>
    <property type="evidence" value="ECO:0007669"/>
    <property type="project" value="InterPro"/>
</dbReference>
<organism evidence="6 7">
    <name type="scientific">candidate division WWE3 bacterium CG_4_9_14_3_um_filter_34_6</name>
    <dbReference type="NCBI Taxonomy" id="1975079"/>
    <lineage>
        <taxon>Bacteria</taxon>
        <taxon>Katanobacteria</taxon>
    </lineage>
</organism>
<dbReference type="InterPro" id="IPR036388">
    <property type="entry name" value="WH-like_DNA-bd_sf"/>
</dbReference>
<evidence type="ECO:0000256" key="4">
    <source>
        <dbReference type="ARBA" id="ARBA00023163"/>
    </source>
</evidence>
<evidence type="ECO:0000256" key="1">
    <source>
        <dbReference type="ARBA" id="ARBA00022491"/>
    </source>
</evidence>
<gene>
    <name evidence="6" type="ORF">CO178_01765</name>
</gene>
<evidence type="ECO:0000313" key="7">
    <source>
        <dbReference type="Proteomes" id="UP000230683"/>
    </source>
</evidence>
<keyword evidence="2" id="KW-0805">Transcription regulation</keyword>
<dbReference type="InterPro" id="IPR029016">
    <property type="entry name" value="GAF-like_dom_sf"/>
</dbReference>
<proteinExistence type="predicted"/>
<evidence type="ECO:0000259" key="5">
    <source>
        <dbReference type="Pfam" id="PF01628"/>
    </source>
</evidence>
<sequence length="241" mass="26935">MSLTDRQNEILKAIIEEHIECAQPIGSLELVEKQSLNVSGATVRNIMADLVRLGYLNMMHVSSGRVPTDRAYRYYITELLIEGEVSLLDEVALRQKVWDERYELERLLANSAHALSEATGSMCISLTDDGFSAYAGISKILEMPEFYEIDVTRSVFRIVDDYELAKSIFSRSDGQNSLSILIGREIGLANMEPITVISTSCVIGGKKCYIGMLGPSRLRYNRIIPIVRYISQLLDEVGSSV</sequence>
<reference evidence="7" key="1">
    <citation type="submission" date="2017-09" db="EMBL/GenBank/DDBJ databases">
        <title>Depth-based differentiation of microbial function through sediment-hosted aquifers and enrichment of novel symbionts in the deep terrestrial subsurface.</title>
        <authorList>
            <person name="Probst A.J."/>
            <person name="Ladd B."/>
            <person name="Jarett J.K."/>
            <person name="Geller-Mcgrath D.E."/>
            <person name="Sieber C.M.K."/>
            <person name="Emerson J.B."/>
            <person name="Anantharaman K."/>
            <person name="Thomas B.C."/>
            <person name="Malmstrom R."/>
            <person name="Stieglmeier M."/>
            <person name="Klingl A."/>
            <person name="Woyke T."/>
            <person name="Ryan C.M."/>
            <person name="Banfield J.F."/>
        </authorList>
    </citation>
    <scope>NUCLEOTIDE SEQUENCE [LARGE SCALE GENOMIC DNA]</scope>
</reference>
<protein>
    <recommendedName>
        <fullName evidence="5">Heat-inducible transcription repressor HrcA C-terminal domain-containing protein</fullName>
    </recommendedName>
</protein>
<evidence type="ECO:0000313" key="6">
    <source>
        <dbReference type="EMBL" id="PJA40655.1"/>
    </source>
</evidence>
<keyword evidence="3" id="KW-0346">Stress response</keyword>
<evidence type="ECO:0000256" key="3">
    <source>
        <dbReference type="ARBA" id="ARBA00023016"/>
    </source>
</evidence>
<dbReference type="InterPro" id="IPR002571">
    <property type="entry name" value="HrcA"/>
</dbReference>
<keyword evidence="4" id="KW-0804">Transcription</keyword>
<dbReference type="InterPro" id="IPR021153">
    <property type="entry name" value="HrcA_C"/>
</dbReference>
<comment type="caution">
    <text evidence="6">The sequence shown here is derived from an EMBL/GenBank/DDBJ whole genome shotgun (WGS) entry which is preliminary data.</text>
</comment>
<dbReference type="Pfam" id="PF01628">
    <property type="entry name" value="HrcA"/>
    <property type="match status" value="1"/>
</dbReference>
<dbReference type="Gene3D" id="3.30.450.40">
    <property type="match status" value="1"/>
</dbReference>
<dbReference type="Proteomes" id="UP000230683">
    <property type="component" value="Unassembled WGS sequence"/>
</dbReference>
<dbReference type="SUPFAM" id="SSF46785">
    <property type="entry name" value="Winged helix' DNA-binding domain"/>
    <property type="match status" value="1"/>
</dbReference>
<dbReference type="InterPro" id="IPR036390">
    <property type="entry name" value="WH_DNA-bd_sf"/>
</dbReference>
<dbReference type="EMBL" id="PFWY01000082">
    <property type="protein sequence ID" value="PJA40655.1"/>
    <property type="molecule type" value="Genomic_DNA"/>
</dbReference>
<dbReference type="SUPFAM" id="SSF55781">
    <property type="entry name" value="GAF domain-like"/>
    <property type="match status" value="1"/>
</dbReference>
<dbReference type="GO" id="GO:0045892">
    <property type="term" value="P:negative regulation of DNA-templated transcription"/>
    <property type="evidence" value="ECO:0007669"/>
    <property type="project" value="TreeGrafter"/>
</dbReference>
<accession>A0A2M7X3A0</accession>
<dbReference type="PANTHER" id="PTHR34824:SF1">
    <property type="entry name" value="HEAT-INDUCIBLE TRANSCRIPTION REPRESSOR HRCA"/>
    <property type="match status" value="1"/>
</dbReference>
<dbReference type="PANTHER" id="PTHR34824">
    <property type="entry name" value="HEAT-INDUCIBLE TRANSCRIPTION REPRESSOR HRCA"/>
    <property type="match status" value="1"/>
</dbReference>